<evidence type="ECO:0000313" key="2">
    <source>
        <dbReference type="EMBL" id="CEP20111.1"/>
    </source>
</evidence>
<dbReference type="EMBL" id="LN734207">
    <property type="protein sequence ID" value="CEP20111.1"/>
    <property type="molecule type" value="Genomic_DNA"/>
</dbReference>
<reference evidence="2 3" key="1">
    <citation type="submission" date="2014-09" db="EMBL/GenBank/DDBJ databases">
        <authorList>
            <person name="Ellenberger Sabrina"/>
        </authorList>
    </citation>
    <scope>NUCLEOTIDE SEQUENCE [LARGE SCALE GENOMIC DNA]</scope>
    <source>
        <strain evidence="2 3">CBS 412.66</strain>
    </source>
</reference>
<evidence type="ECO:0000256" key="1">
    <source>
        <dbReference type="SAM" id="MobiDB-lite"/>
    </source>
</evidence>
<accession>A0A0B7NNB9</accession>
<dbReference type="STRING" id="35722.A0A0B7NNB9"/>
<feature type="compositionally biased region" description="Basic residues" evidence="1">
    <location>
        <begin position="13"/>
        <end position="25"/>
    </location>
</feature>
<name>A0A0B7NNB9_9FUNG</name>
<dbReference type="AlphaFoldDB" id="A0A0B7NNB9"/>
<keyword evidence="3" id="KW-1185">Reference proteome</keyword>
<proteinExistence type="predicted"/>
<protein>
    <submittedName>
        <fullName evidence="2">Uncharacterized protein</fullName>
    </submittedName>
</protein>
<feature type="region of interest" description="Disordered" evidence="1">
    <location>
        <begin position="1"/>
        <end position="44"/>
    </location>
</feature>
<dbReference type="Proteomes" id="UP000054107">
    <property type="component" value="Unassembled WGS sequence"/>
</dbReference>
<gene>
    <name evidence="2" type="primary">PARPA_14432.1 scaffold 50209</name>
</gene>
<sequence length="90" mass="10079">MSPQQPFPELRVHVVRNNKKGRQKKQQQNVSFNPTVITPPASIADSSQDASAATLHSITYCNDSTIYNRIEEDSVFIDLTTINSKTFLKA</sequence>
<evidence type="ECO:0000313" key="3">
    <source>
        <dbReference type="Proteomes" id="UP000054107"/>
    </source>
</evidence>
<organism evidence="2 3">
    <name type="scientific">Parasitella parasitica</name>
    <dbReference type="NCBI Taxonomy" id="35722"/>
    <lineage>
        <taxon>Eukaryota</taxon>
        <taxon>Fungi</taxon>
        <taxon>Fungi incertae sedis</taxon>
        <taxon>Mucoromycota</taxon>
        <taxon>Mucoromycotina</taxon>
        <taxon>Mucoromycetes</taxon>
        <taxon>Mucorales</taxon>
        <taxon>Mucorineae</taxon>
        <taxon>Mucoraceae</taxon>
        <taxon>Parasitella</taxon>
    </lineage>
</organism>